<sequence length="155" mass="16590">MSRFLLEEVPLIRSSRAHVWLTSAPVLKYTVKTSFLGRSSPPPPSATGNVSSYSRLMSSFCIESSLISMTTFSSDTGLVTLYSAASLRDHLHVVLVSLLDELSPAILKLCRFFGGRVNVTVSFAGTSGVGVGICMLVFNRNAASLGEARVEVDTA</sequence>
<dbReference type="EMBL" id="JASCZI010272013">
    <property type="protein sequence ID" value="MED6219189.1"/>
    <property type="molecule type" value="Genomic_DNA"/>
</dbReference>
<proteinExistence type="predicted"/>
<accession>A0ABU6ZA88</accession>
<comment type="caution">
    <text evidence="1">The sequence shown here is derived from an EMBL/GenBank/DDBJ whole genome shotgun (WGS) entry which is preliminary data.</text>
</comment>
<protein>
    <submittedName>
        <fullName evidence="1">Uncharacterized protein</fullName>
    </submittedName>
</protein>
<keyword evidence="2" id="KW-1185">Reference proteome</keyword>
<name>A0ABU6ZA88_9FABA</name>
<gene>
    <name evidence="1" type="ORF">PIB30_033604</name>
</gene>
<dbReference type="Proteomes" id="UP001341840">
    <property type="component" value="Unassembled WGS sequence"/>
</dbReference>
<evidence type="ECO:0000313" key="2">
    <source>
        <dbReference type="Proteomes" id="UP001341840"/>
    </source>
</evidence>
<organism evidence="1 2">
    <name type="scientific">Stylosanthes scabra</name>
    <dbReference type="NCBI Taxonomy" id="79078"/>
    <lineage>
        <taxon>Eukaryota</taxon>
        <taxon>Viridiplantae</taxon>
        <taxon>Streptophyta</taxon>
        <taxon>Embryophyta</taxon>
        <taxon>Tracheophyta</taxon>
        <taxon>Spermatophyta</taxon>
        <taxon>Magnoliopsida</taxon>
        <taxon>eudicotyledons</taxon>
        <taxon>Gunneridae</taxon>
        <taxon>Pentapetalae</taxon>
        <taxon>rosids</taxon>
        <taxon>fabids</taxon>
        <taxon>Fabales</taxon>
        <taxon>Fabaceae</taxon>
        <taxon>Papilionoideae</taxon>
        <taxon>50 kb inversion clade</taxon>
        <taxon>dalbergioids sensu lato</taxon>
        <taxon>Dalbergieae</taxon>
        <taxon>Pterocarpus clade</taxon>
        <taxon>Stylosanthes</taxon>
    </lineage>
</organism>
<reference evidence="1 2" key="1">
    <citation type="journal article" date="2023" name="Plants (Basel)">
        <title>Bridging the Gap: Combining Genomics and Transcriptomics Approaches to Understand Stylosanthes scabra, an Orphan Legume from the Brazilian Caatinga.</title>
        <authorList>
            <person name="Ferreira-Neto J.R.C."/>
            <person name="da Silva M.D."/>
            <person name="Binneck E."/>
            <person name="de Melo N.F."/>
            <person name="da Silva R.H."/>
            <person name="de Melo A.L.T.M."/>
            <person name="Pandolfi V."/>
            <person name="Bustamante F.O."/>
            <person name="Brasileiro-Vidal A.C."/>
            <person name="Benko-Iseppon A.M."/>
        </authorList>
    </citation>
    <scope>NUCLEOTIDE SEQUENCE [LARGE SCALE GENOMIC DNA]</scope>
    <source>
        <tissue evidence="1">Leaves</tissue>
    </source>
</reference>
<evidence type="ECO:0000313" key="1">
    <source>
        <dbReference type="EMBL" id="MED6219189.1"/>
    </source>
</evidence>